<evidence type="ECO:0000313" key="6">
    <source>
        <dbReference type="Proteomes" id="UP000773850"/>
    </source>
</evidence>
<evidence type="ECO:0000313" key="5">
    <source>
        <dbReference type="Proteomes" id="UP000075517"/>
    </source>
</evidence>
<dbReference type="Proteomes" id="UP000075424">
    <property type="component" value="Unassembled WGS sequence"/>
</dbReference>
<proteinExistence type="predicted"/>
<gene>
    <name evidence="2" type="ORF">B4109_0117</name>
    <name evidence="3" type="ORF">B4114_0110</name>
    <name evidence="1" type="ORF">GS8_1426</name>
</gene>
<reference evidence="4 5" key="1">
    <citation type="submission" date="2016-01" db="EMBL/GenBank/DDBJ databases">
        <title>Draft Genome Sequences of Seven Thermophilic Sporeformers Isolated from Foods.</title>
        <authorList>
            <person name="Berendsen E.M."/>
            <person name="Wells-Bennik M.H."/>
            <person name="Krawcyk A.O."/>
            <person name="De Jong A."/>
            <person name="Holsappel S."/>
            <person name="Eijlander R.T."/>
            <person name="Kuipers O.P."/>
        </authorList>
    </citation>
    <scope>NUCLEOTIDE SEQUENCE [LARGE SCALE GENOMIC DNA]</scope>
    <source>
        <strain evidence="2 4">B4109</strain>
        <strain evidence="3 5">B4114</strain>
    </source>
</reference>
<sequence>MAAYAAKAVGRSAIPGQSARHACGWPPPSGRKRFSYDAAVSVRGFHTLPVRGNQALDGEKKKMVSIQ</sequence>
<dbReference type="EMBL" id="LQYV01000037">
    <property type="protein sequence ID" value="KYD27717.1"/>
    <property type="molecule type" value="Genomic_DNA"/>
</dbReference>
<reference evidence="1 6" key="2">
    <citation type="submission" date="2016-03" db="EMBL/GenBank/DDBJ databases">
        <title>Spore heat resistance.</title>
        <authorList>
            <person name="Boekhorst J."/>
            <person name="Berendsen E.M."/>
            <person name="Wells-Bennik M.H."/>
            <person name="Kuipers O.P."/>
        </authorList>
    </citation>
    <scope>NUCLEOTIDE SEQUENCE [LARGE SCALE GENOMIC DNA]</scope>
    <source>
        <strain evidence="1 6">GS8</strain>
    </source>
</reference>
<evidence type="ECO:0000313" key="1">
    <source>
        <dbReference type="EMBL" id="KAF6511231.1"/>
    </source>
</evidence>
<dbReference type="Proteomes" id="UP000773850">
    <property type="component" value="Unassembled WGS sequence"/>
</dbReference>
<keyword evidence="6" id="KW-1185">Reference proteome</keyword>
<accession>A0A150MTB4</accession>
<evidence type="ECO:0000313" key="4">
    <source>
        <dbReference type="Proteomes" id="UP000075424"/>
    </source>
</evidence>
<comment type="caution">
    <text evidence="2">The sequence shown here is derived from an EMBL/GenBank/DDBJ whole genome shotgun (WGS) entry which is preliminary data.</text>
</comment>
<evidence type="ECO:0000313" key="2">
    <source>
        <dbReference type="EMBL" id="KYD27717.1"/>
    </source>
</evidence>
<dbReference type="EMBL" id="LQYY01000136">
    <property type="protein sequence ID" value="KYD31888.1"/>
    <property type="molecule type" value="Genomic_DNA"/>
</dbReference>
<dbReference type="AlphaFoldDB" id="A0A150MTB4"/>
<protein>
    <submittedName>
        <fullName evidence="2">Uncharacterized protein</fullName>
    </submittedName>
</protein>
<dbReference type="PATRIC" id="fig|1422.17.peg.1494"/>
<evidence type="ECO:0000313" key="3">
    <source>
        <dbReference type="EMBL" id="KYD31888.1"/>
    </source>
</evidence>
<organism evidence="2 4">
    <name type="scientific">Geobacillus stearothermophilus</name>
    <name type="common">Bacillus stearothermophilus</name>
    <dbReference type="NCBI Taxonomy" id="1422"/>
    <lineage>
        <taxon>Bacteria</taxon>
        <taxon>Bacillati</taxon>
        <taxon>Bacillota</taxon>
        <taxon>Bacilli</taxon>
        <taxon>Bacillales</taxon>
        <taxon>Anoxybacillaceae</taxon>
        <taxon>Geobacillus</taxon>
    </lineage>
</organism>
<dbReference type="EMBL" id="LUCS01000023">
    <property type="protein sequence ID" value="KAF6511231.1"/>
    <property type="molecule type" value="Genomic_DNA"/>
</dbReference>
<dbReference type="Proteomes" id="UP000075517">
    <property type="component" value="Unassembled WGS sequence"/>
</dbReference>
<name>A0A150MTB4_GEOSE</name>
<dbReference type="RefSeq" id="WP_328213719.1">
    <property type="nucleotide sequence ID" value="NZ_JARTKZ010000070.1"/>
</dbReference>